<dbReference type="InterPro" id="IPR027417">
    <property type="entry name" value="P-loop_NTPase"/>
</dbReference>
<feature type="domain" description="G" evidence="1">
    <location>
        <begin position="36"/>
        <end position="148"/>
    </location>
</feature>
<dbReference type="RefSeq" id="WP_171541017.1">
    <property type="nucleotide sequence ID" value="NZ_JABERL010000056.1"/>
</dbReference>
<dbReference type="Pfam" id="PF01926">
    <property type="entry name" value="MMR_HSR1"/>
    <property type="match status" value="1"/>
</dbReference>
<reference evidence="2 3" key="1">
    <citation type="submission" date="2020-04" db="EMBL/GenBank/DDBJ databases">
        <title>Acinetobacter Taxon 24.</title>
        <authorList>
            <person name="Nemec A."/>
            <person name="Radolfova-Krizova L."/>
            <person name="Higgins P.G."/>
            <person name="Spanelova P."/>
        </authorList>
    </citation>
    <scope>NUCLEOTIDE SEQUENCE [LARGE SCALE GENOMIC DNA]</scope>
    <source>
        <strain evidence="2 3">ANC 5380</strain>
    </source>
</reference>
<organism evidence="2 3">
    <name type="scientific">Acinetobacter terrae</name>
    <dbReference type="NCBI Taxonomy" id="2731247"/>
    <lineage>
        <taxon>Bacteria</taxon>
        <taxon>Pseudomonadati</taxon>
        <taxon>Pseudomonadota</taxon>
        <taxon>Gammaproteobacteria</taxon>
        <taxon>Moraxellales</taxon>
        <taxon>Moraxellaceae</taxon>
        <taxon>Acinetobacter</taxon>
        <taxon>Acinetobacter Taxon 24</taxon>
    </lineage>
</organism>
<evidence type="ECO:0000259" key="1">
    <source>
        <dbReference type="Pfam" id="PF01926"/>
    </source>
</evidence>
<gene>
    <name evidence="2" type="ORF">HLH17_14450</name>
</gene>
<dbReference type="InterPro" id="IPR005225">
    <property type="entry name" value="Small_GTP-bd"/>
</dbReference>
<sequence>MKNNVNYAYLKKELPHLEHQINRFEYMNQRKQEFNVVVYGKYNHGKSSLLNALLCKEDHFKAEDKRTTTENATYVDSTTGITWIDTPGLAADVAGKDDGHANSAVTKEADLILFVHNVKVGELDREEIEYLTRLLQFKKSSQIILVLTQQDQLKSDQFEQVFNNISQQVESLNLIKICVSQTRYFKGIKNDSSNMLQRSNIDELKKLINQKLTDFNQVRSEEYKDLQTTISTSLEAKGMEISTMKLHKLEELKNIHLNLQIDVQKLIQKIQQQF</sequence>
<dbReference type="PANTHER" id="PTHR42714">
    <property type="entry name" value="TRNA MODIFICATION GTPASE GTPBP3"/>
    <property type="match status" value="1"/>
</dbReference>
<dbReference type="PANTHER" id="PTHR42714:SF6">
    <property type="entry name" value="TRANSLATION INITIATION FACTOR IF-2"/>
    <property type="match status" value="1"/>
</dbReference>
<dbReference type="GO" id="GO:0030488">
    <property type="term" value="P:tRNA methylation"/>
    <property type="evidence" value="ECO:0007669"/>
    <property type="project" value="TreeGrafter"/>
</dbReference>
<dbReference type="Gene3D" id="3.40.50.300">
    <property type="entry name" value="P-loop containing nucleotide triphosphate hydrolases"/>
    <property type="match status" value="1"/>
</dbReference>
<protein>
    <submittedName>
        <fullName evidence="2">GTP-binding protein</fullName>
    </submittedName>
</protein>
<dbReference type="GO" id="GO:0005525">
    <property type="term" value="F:GTP binding"/>
    <property type="evidence" value="ECO:0007669"/>
    <property type="project" value="InterPro"/>
</dbReference>
<name>A0A7Y2RHM7_9GAMM</name>
<dbReference type="InterPro" id="IPR006073">
    <property type="entry name" value="GTP-bd"/>
</dbReference>
<evidence type="ECO:0000313" key="2">
    <source>
        <dbReference type="EMBL" id="NNH78822.1"/>
    </source>
</evidence>
<dbReference type="EMBL" id="JABERL010000056">
    <property type="protein sequence ID" value="NNH78822.1"/>
    <property type="molecule type" value="Genomic_DNA"/>
</dbReference>
<accession>A0A7Y2RHM7</accession>
<evidence type="ECO:0000313" key="3">
    <source>
        <dbReference type="Proteomes" id="UP000569202"/>
    </source>
</evidence>
<dbReference type="SUPFAM" id="SSF52540">
    <property type="entry name" value="P-loop containing nucleoside triphosphate hydrolases"/>
    <property type="match status" value="1"/>
</dbReference>
<dbReference type="Proteomes" id="UP000569202">
    <property type="component" value="Unassembled WGS sequence"/>
</dbReference>
<dbReference type="AlphaFoldDB" id="A0A7Y2RHM7"/>
<proteinExistence type="predicted"/>
<dbReference type="GO" id="GO:0002098">
    <property type="term" value="P:tRNA wobble uridine modification"/>
    <property type="evidence" value="ECO:0007669"/>
    <property type="project" value="TreeGrafter"/>
</dbReference>
<dbReference type="NCBIfam" id="TIGR00231">
    <property type="entry name" value="small_GTP"/>
    <property type="match status" value="1"/>
</dbReference>
<dbReference type="GO" id="GO:0005737">
    <property type="term" value="C:cytoplasm"/>
    <property type="evidence" value="ECO:0007669"/>
    <property type="project" value="TreeGrafter"/>
</dbReference>
<comment type="caution">
    <text evidence="2">The sequence shown here is derived from an EMBL/GenBank/DDBJ whole genome shotgun (WGS) entry which is preliminary data.</text>
</comment>